<evidence type="ECO:0000313" key="1">
    <source>
        <dbReference type="EMBL" id="AFD03028.1"/>
    </source>
</evidence>
<sequence length="273" mass="31459">MYKYHKSRPIQQVVWGYSVKPRRVPSNHAGDNFLDHKNLKVSPKIVGISLKAGTKKSKEPKLNSYVGTTLRKDAWKRAYPRAIDQLKDKLWTEVYCKVPRLPVKGKDKVLKYNWLTLTATRQKPNPILVEKVLDLFESNPKQFDELYIKMNKVCREHLVGMINGNLNATKAWIKEEFRLQEQDVEVPMILVKAIGNKADSSSTDPLRDILPKVTKVKAYLKSGSVQEWFIDVMANGSEKLTLSMTIRSDSEYRKSKQKGKLGAYMMLKLLYRS</sequence>
<keyword evidence="2" id="KW-1185">Reference proteome</keyword>
<proteinExistence type="predicted"/>
<evidence type="ECO:0000313" key="2">
    <source>
        <dbReference type="Proteomes" id="UP000007597"/>
    </source>
</evidence>
<accession>H8ZNG7</accession>
<dbReference type="Proteomes" id="UP000007597">
    <property type="component" value="Segment"/>
</dbReference>
<dbReference type="KEGG" id="vg:14005452"/>
<protein>
    <submittedName>
        <fullName evidence="1">Uncharacterized protein</fullName>
    </submittedName>
</protein>
<dbReference type="RefSeq" id="YP_007001679.1">
    <property type="nucleotide sequence ID" value="NC_019443.1"/>
</dbReference>
<name>H8ZNG7_9CAUD</name>
<reference evidence="1 2" key="1">
    <citation type="submission" date="2011-07" db="EMBL/GenBank/DDBJ databases">
        <title>Viral Tagging: a high-throughput approach to explore virus-host interactions.</title>
        <authorList>
            <person name="Deng L."/>
            <person name="Sullivan M.B."/>
            <person name="Poulos B."/>
            <person name="Ignacio Espinoza J.C."/>
        </authorList>
    </citation>
    <scope>NUCLEOTIDE SEQUENCE [LARGE SCALE GENOMIC DNA]</scope>
</reference>
<dbReference type="EMBL" id="JN371769">
    <property type="protein sequence ID" value="AFD03028.1"/>
    <property type="molecule type" value="Genomic_DNA"/>
</dbReference>
<dbReference type="GeneID" id="14005452"/>
<organism evidence="1 2">
    <name type="scientific">Synechococcus phage metaG-MbCM1</name>
    <dbReference type="NCBI Taxonomy" id="1079999"/>
    <lineage>
        <taxon>Viruses</taxon>
        <taxon>Duplodnaviria</taxon>
        <taxon>Heunggongvirae</taxon>
        <taxon>Uroviricota</taxon>
        <taxon>Caudoviricetes</taxon>
        <taxon>Pantevenvirales</taxon>
        <taxon>Kyanoviridae</taxon>
        <taxon>Galenevirus</taxon>
        <taxon>Galenevirus mbcm1</taxon>
    </lineage>
</organism>